<dbReference type="InterPro" id="IPR041726">
    <property type="entry name" value="ACAD10_11_N"/>
</dbReference>
<dbReference type="SUPFAM" id="SSF56112">
    <property type="entry name" value="Protein kinase-like (PK-like)"/>
    <property type="match status" value="1"/>
</dbReference>
<dbReference type="Pfam" id="PF01636">
    <property type="entry name" value="APH"/>
    <property type="match status" value="1"/>
</dbReference>
<evidence type="ECO:0000313" key="2">
    <source>
        <dbReference type="EMBL" id="MDR7095117.1"/>
    </source>
</evidence>
<dbReference type="InterPro" id="IPR002575">
    <property type="entry name" value="Aminoglycoside_PTrfase"/>
</dbReference>
<proteinExistence type="predicted"/>
<dbReference type="RefSeq" id="WP_204733985.1">
    <property type="nucleotide sequence ID" value="NZ_JAVDWE010000007.1"/>
</dbReference>
<dbReference type="PANTHER" id="PTHR47829:SF3">
    <property type="entry name" value="AMINOGLYCOSIDE PHOSPHOTRANSFERASE DOMAIN-CONTAINING PROTEIN"/>
    <property type="match status" value="1"/>
</dbReference>
<accession>A0ABU1VCC5</accession>
<dbReference type="InterPro" id="IPR011009">
    <property type="entry name" value="Kinase-like_dom_sf"/>
</dbReference>
<reference evidence="2 3" key="1">
    <citation type="submission" date="2023-07" db="EMBL/GenBank/DDBJ databases">
        <title>Sorghum-associated microbial communities from plants grown in Nebraska, USA.</title>
        <authorList>
            <person name="Schachtman D."/>
        </authorList>
    </citation>
    <scope>NUCLEOTIDE SEQUENCE [LARGE SCALE GENOMIC DNA]</scope>
    <source>
        <strain evidence="2 3">BE240</strain>
    </source>
</reference>
<keyword evidence="3" id="KW-1185">Reference proteome</keyword>
<dbReference type="EC" id="1.3.8.7" evidence="2"/>
<dbReference type="PANTHER" id="PTHR47829">
    <property type="entry name" value="HYDROLASE, PUTATIVE (AFU_ORTHOLOGUE AFUA_1G12880)-RELATED"/>
    <property type="match status" value="1"/>
</dbReference>
<dbReference type="Gene3D" id="3.90.1200.10">
    <property type="match status" value="1"/>
</dbReference>
<dbReference type="CDD" id="cd05154">
    <property type="entry name" value="ACAD10_11_N-like"/>
    <property type="match status" value="1"/>
</dbReference>
<dbReference type="Gene3D" id="3.30.200.20">
    <property type="entry name" value="Phosphorylase Kinase, domain 1"/>
    <property type="match status" value="1"/>
</dbReference>
<comment type="caution">
    <text evidence="2">The sequence shown here is derived from an EMBL/GenBank/DDBJ whole genome shotgun (WGS) entry which is preliminary data.</text>
</comment>
<evidence type="ECO:0000313" key="3">
    <source>
        <dbReference type="Proteomes" id="UP001265550"/>
    </source>
</evidence>
<dbReference type="EMBL" id="JAVDWE010000007">
    <property type="protein sequence ID" value="MDR7095117.1"/>
    <property type="molecule type" value="Genomic_DNA"/>
</dbReference>
<protein>
    <submittedName>
        <fullName evidence="2">Acyl-CoA dehydrogenase</fullName>
        <ecNumber evidence="2">1.3.8.7</ecNumber>
    </submittedName>
</protein>
<dbReference type="GO" id="GO:0070991">
    <property type="term" value="F:medium-chain fatty acyl-CoA dehydrogenase activity"/>
    <property type="evidence" value="ECO:0007669"/>
    <property type="project" value="UniProtKB-EC"/>
</dbReference>
<name>A0ABU1VCC5_9BURK</name>
<keyword evidence="2" id="KW-0560">Oxidoreductase</keyword>
<organism evidence="2 3">
    <name type="scientific">Hydrogenophaga laconesensis</name>
    <dbReference type="NCBI Taxonomy" id="1805971"/>
    <lineage>
        <taxon>Bacteria</taxon>
        <taxon>Pseudomonadati</taxon>
        <taxon>Pseudomonadota</taxon>
        <taxon>Betaproteobacteria</taxon>
        <taxon>Burkholderiales</taxon>
        <taxon>Comamonadaceae</taxon>
        <taxon>Hydrogenophaga</taxon>
    </lineage>
</organism>
<gene>
    <name evidence="2" type="ORF">J2X09_002861</name>
</gene>
<feature type="domain" description="Aminoglycoside phosphotransferase" evidence="1">
    <location>
        <begin position="24"/>
        <end position="260"/>
    </location>
</feature>
<dbReference type="Proteomes" id="UP001265550">
    <property type="component" value="Unassembled WGS sequence"/>
</dbReference>
<sequence>MSLDIDRLGGYLGAQGLGSGQRPTLTALSGGQSNPTYRVEVGGERYVLRKKPSGALLPGAHAIDREYRVMHALHGTAVPVPRMLTYCDDATVLGTPFYLMEWLEGRVLIDQALPGMPREERAAIYGEMNRVIAALHAIDPAATGLADYGKPGNYFARQISRWSRQCVESTLPMSTAMHRLIDWLPEHIPPGDETTLVHGDFRLDNLVFHPTEPKVLGVLDWELSTLGHPLADFAYHCMSWHIPASLWRGIGGLDLDHLGIPQERPYVQAYAAATGRDPMAHWDFCMAYNLFRMAAILRGIGQRLVDGTAASADAAQTASKADPLAELGWVCAQRHAARHGA</sequence>
<evidence type="ECO:0000259" key="1">
    <source>
        <dbReference type="Pfam" id="PF01636"/>
    </source>
</evidence>
<dbReference type="InterPro" id="IPR052898">
    <property type="entry name" value="ACAD10-like"/>
</dbReference>